<dbReference type="SUPFAM" id="SSF51735">
    <property type="entry name" value="NAD(P)-binding Rossmann-fold domains"/>
    <property type="match status" value="2"/>
</dbReference>
<protein>
    <submittedName>
        <fullName evidence="4">Uncharacterized protein</fullName>
    </submittedName>
</protein>
<reference evidence="4" key="1">
    <citation type="submission" date="2019-11" db="EMBL/GenBank/DDBJ databases">
        <authorList>
            <person name="Liu Y."/>
            <person name="Hou J."/>
            <person name="Li T.-Q."/>
            <person name="Guan C.-H."/>
            <person name="Wu X."/>
            <person name="Wu H.-Z."/>
            <person name="Ling F."/>
            <person name="Zhang R."/>
            <person name="Shi X.-G."/>
            <person name="Ren J.-P."/>
            <person name="Chen E.-F."/>
            <person name="Sun J.-M."/>
        </authorList>
    </citation>
    <scope>NUCLEOTIDE SEQUENCE</scope>
    <source>
        <strain evidence="4">Adult_tree_wgs_1</strain>
        <tissue evidence="4">Leaves</tissue>
    </source>
</reference>
<keyword evidence="5" id="KW-1185">Reference proteome</keyword>
<accession>A0A834HBR9</accession>
<evidence type="ECO:0000256" key="1">
    <source>
        <dbReference type="ARBA" id="ARBA00006484"/>
    </source>
</evidence>
<dbReference type="Proteomes" id="UP000626092">
    <property type="component" value="Unassembled WGS sequence"/>
</dbReference>
<comment type="caution">
    <text evidence="4">The sequence shown here is derived from an EMBL/GenBank/DDBJ whole genome shotgun (WGS) entry which is preliminary data.</text>
</comment>
<dbReference type="GO" id="GO:0016616">
    <property type="term" value="F:oxidoreductase activity, acting on the CH-OH group of donors, NAD or NADP as acceptor"/>
    <property type="evidence" value="ECO:0007669"/>
    <property type="project" value="InterPro"/>
</dbReference>
<dbReference type="Pfam" id="PF00106">
    <property type="entry name" value="adh_short"/>
    <property type="match status" value="4"/>
</dbReference>
<evidence type="ECO:0000313" key="4">
    <source>
        <dbReference type="EMBL" id="KAF7151147.1"/>
    </source>
</evidence>
<name>A0A834HBR9_RHOSS</name>
<dbReference type="PRINTS" id="PR00081">
    <property type="entry name" value="GDHRDH"/>
</dbReference>
<dbReference type="OrthoDB" id="1933717at2759"/>
<organism evidence="4 5">
    <name type="scientific">Rhododendron simsii</name>
    <name type="common">Sims's rhododendron</name>
    <dbReference type="NCBI Taxonomy" id="118357"/>
    <lineage>
        <taxon>Eukaryota</taxon>
        <taxon>Viridiplantae</taxon>
        <taxon>Streptophyta</taxon>
        <taxon>Embryophyta</taxon>
        <taxon>Tracheophyta</taxon>
        <taxon>Spermatophyta</taxon>
        <taxon>Magnoliopsida</taxon>
        <taxon>eudicotyledons</taxon>
        <taxon>Gunneridae</taxon>
        <taxon>Pentapetalae</taxon>
        <taxon>asterids</taxon>
        <taxon>Ericales</taxon>
        <taxon>Ericaceae</taxon>
        <taxon>Ericoideae</taxon>
        <taxon>Rhodoreae</taxon>
        <taxon>Rhododendron</taxon>
    </lineage>
</organism>
<evidence type="ECO:0000256" key="3">
    <source>
        <dbReference type="ARBA" id="ARBA00023002"/>
    </source>
</evidence>
<evidence type="ECO:0000256" key="2">
    <source>
        <dbReference type="ARBA" id="ARBA00022857"/>
    </source>
</evidence>
<dbReference type="PRINTS" id="PR00080">
    <property type="entry name" value="SDRFAMILY"/>
</dbReference>
<dbReference type="EMBL" id="WJXA01000002">
    <property type="protein sequence ID" value="KAF7151147.1"/>
    <property type="molecule type" value="Genomic_DNA"/>
</dbReference>
<dbReference type="AlphaFoldDB" id="A0A834HBR9"/>
<dbReference type="InterPro" id="IPR045313">
    <property type="entry name" value="CBR1-like"/>
</dbReference>
<sequence length="642" mass="70524">MAPSCRGPCLSAGLLRPCQPSALLATALLRPILPPTLPVRDPVLVRDPVSPRPFLRDPFRRSLPSREFAWRKSDKTLYMLDSRSFTYVYFVRRIAVVTGSNKGIGLEICRQLASNGVTVILTARDENQGLEAVRNLKTSGLSDILFHQLDVTNTTSIASLAEFIKTKFKKLDVLLLGPNAKKGEIFKQSLEGAEACLRTNYYGVKLLTEELIPLLQQSDSPKIVNVSSTFGKLQYVSNEKAKETLSEIDGLTVEKVDEVVKWYYEDLREDLLETKGWPLEFSAYKVSKAALIGYTLVMAKNYPKIAINTVCPGYVKTDLNCHTGIYTVEQGAKGPVMLALLPHGRPSGLVAIVTGSNKGIGLEICRQLASNGIMVILTARDENRGLEALRNLKASGLSAILFHQLDVTNQASVASLAEFIKTKFNKLDILVNNAGIGGTEIDPDALKGKKIGIDDLVRGPDSKLKQEMFKKDFGVAEACLKTNYYGVKLVTEELIPLLQLSDSPRIINISSSMGQLKLISHENAKKELTNVDGLTIEKVDELVEEFLEDYKEDLVETKGWPANLAPYIVSKAALNGYTRVMARNYPRIAINAVCPGYVKTDLNYNSGILTVEQGAKGPVMLALVPGLGPSGMFYNQMKVSTF</sequence>
<evidence type="ECO:0000313" key="5">
    <source>
        <dbReference type="Proteomes" id="UP000626092"/>
    </source>
</evidence>
<dbReference type="GO" id="GO:0016020">
    <property type="term" value="C:membrane"/>
    <property type="evidence" value="ECO:0007669"/>
    <property type="project" value="TreeGrafter"/>
</dbReference>
<dbReference type="CDD" id="cd05324">
    <property type="entry name" value="carb_red_PTCR-like_SDR_c"/>
    <property type="match status" value="1"/>
</dbReference>
<keyword evidence="2" id="KW-0521">NADP</keyword>
<dbReference type="PANTHER" id="PTHR43490:SF131">
    <property type="entry name" value="SALUTARIDINE REDUCTASE-LIKE ISOFORM X2"/>
    <property type="match status" value="1"/>
</dbReference>
<comment type="similarity">
    <text evidence="1">Belongs to the short-chain dehydrogenases/reductases (SDR) family.</text>
</comment>
<gene>
    <name evidence="4" type="ORF">RHSIM_Rhsim02G0223100</name>
</gene>
<dbReference type="InterPro" id="IPR036291">
    <property type="entry name" value="NAD(P)-bd_dom_sf"/>
</dbReference>
<proteinExistence type="inferred from homology"/>
<dbReference type="InterPro" id="IPR002347">
    <property type="entry name" value="SDR_fam"/>
</dbReference>
<keyword evidence="3" id="KW-0560">Oxidoreductase</keyword>
<dbReference type="Gene3D" id="3.40.50.720">
    <property type="entry name" value="NAD(P)-binding Rossmann-like Domain"/>
    <property type="match status" value="2"/>
</dbReference>
<dbReference type="PANTHER" id="PTHR43490">
    <property type="entry name" value="(+)-NEOMENTHOL DEHYDROGENASE"/>
    <property type="match status" value="1"/>
</dbReference>